<feature type="transmembrane region" description="Helical" evidence="6">
    <location>
        <begin position="205"/>
        <end position="227"/>
    </location>
</feature>
<accession>A0A3D8WZN1</accession>
<dbReference type="Pfam" id="PF03606">
    <property type="entry name" value="DcuC"/>
    <property type="match status" value="1"/>
</dbReference>
<name>A0A3D8WZN1_PRIMG</name>
<reference evidence="7 8" key="1">
    <citation type="journal article" date="2018" name="Appl. Environ. Microbiol.">
        <title>Antimicrobial susceptibility testing and tentative epidemiological cut-off values of five Bacillus species relevant for use as animal feed additives or for plant protection.</title>
        <authorList>
            <person name="Agerso Y."/>
            <person name="Stuer-Lauridsen B."/>
            <person name="Bjerre K."/>
            <person name="Jensen M.G."/>
            <person name="Johansen E."/>
            <person name="Bennedsen M."/>
            <person name="Brockmann E."/>
            <person name="Nielsen B."/>
        </authorList>
    </citation>
    <scope>NUCLEOTIDE SEQUENCE [LARGE SCALE GENOMIC DNA]</scope>
    <source>
        <strain evidence="7 8">CHCC20162</strain>
    </source>
</reference>
<evidence type="ECO:0000313" key="8">
    <source>
        <dbReference type="Proteomes" id="UP000256519"/>
    </source>
</evidence>
<comment type="subcellular location">
    <subcellularLocation>
        <location evidence="1">Cell membrane</location>
        <topology evidence="1">Multi-pass membrane protein</topology>
    </subcellularLocation>
</comment>
<feature type="transmembrane region" description="Helical" evidence="6">
    <location>
        <begin position="74"/>
        <end position="102"/>
    </location>
</feature>
<dbReference type="Proteomes" id="UP000256519">
    <property type="component" value="Unassembled WGS sequence"/>
</dbReference>
<evidence type="ECO:0000256" key="2">
    <source>
        <dbReference type="ARBA" id="ARBA00022475"/>
    </source>
</evidence>
<feature type="transmembrane region" description="Helical" evidence="6">
    <location>
        <begin position="293"/>
        <end position="312"/>
    </location>
</feature>
<feature type="transmembrane region" description="Helical" evidence="6">
    <location>
        <begin position="165"/>
        <end position="185"/>
    </location>
</feature>
<dbReference type="PANTHER" id="PTHR43652">
    <property type="entry name" value="BASIC AMINO ACID ANTIPORTER YFCC-RELATED"/>
    <property type="match status" value="1"/>
</dbReference>
<dbReference type="InterPro" id="IPR018385">
    <property type="entry name" value="C4_dicarb_anaerob_car-like"/>
</dbReference>
<dbReference type="EMBL" id="PQWM01000022">
    <property type="protein sequence ID" value="RDZ12357.1"/>
    <property type="molecule type" value="Genomic_DNA"/>
</dbReference>
<organism evidence="7 8">
    <name type="scientific">Priestia megaterium</name>
    <name type="common">Bacillus megaterium</name>
    <dbReference type="NCBI Taxonomy" id="1404"/>
    <lineage>
        <taxon>Bacteria</taxon>
        <taxon>Bacillati</taxon>
        <taxon>Bacillota</taxon>
        <taxon>Bacilli</taxon>
        <taxon>Bacillales</taxon>
        <taxon>Bacillaceae</taxon>
        <taxon>Priestia</taxon>
    </lineage>
</organism>
<evidence type="ECO:0000256" key="4">
    <source>
        <dbReference type="ARBA" id="ARBA00022989"/>
    </source>
</evidence>
<comment type="caution">
    <text evidence="7">The sequence shown here is derived from an EMBL/GenBank/DDBJ whole genome shotgun (WGS) entry which is preliminary data.</text>
</comment>
<feature type="transmembrane region" description="Helical" evidence="6">
    <location>
        <begin position="362"/>
        <end position="382"/>
    </location>
</feature>
<evidence type="ECO:0000313" key="7">
    <source>
        <dbReference type="EMBL" id="RDZ12357.1"/>
    </source>
</evidence>
<sequence>MQSTAEKTVHKPIKRKLFKPDAYVLLFYILITCTIATYLVPSGVFDRVKKGDITMTVPGSYHLVKSTPVNFLEIFTAIQAGMVAGAPLIFLILFTGGALAVIDKTGAIDTFIRNIINLCKGRVLLLIIPICLMFSILGTTGIIVNSVIAFIPIGVMIARKLKLDAIFGVSLIYLGTYAGWNVSLISPQTLGLSQRIAELPLLSGMSFRIVIYLTFLLCTICYIYWYARKIKKDISQSILGLERFPNSLGINENEIKTEKLTLQHKIVLLFSGGSLLTFIICTLIFKWTENEMAGLFIFIAIGAGIISRMKVNDIAKTFMDGCQKLVYGALIVGMARAVIILLEQGQLLDTIVHGLSTLLAPLSPVTGTLGMFIGSAAIHFLISSGSGESTMLMPILVPLADLLHITRQVAVQSVLFGEGVVNCINPTSGVLMAILATSGISYGKWLRFMIPLTIIWAVLAAIFLTIGVLIKWGPF</sequence>
<feature type="transmembrane region" description="Helical" evidence="6">
    <location>
        <begin position="142"/>
        <end position="158"/>
    </location>
</feature>
<dbReference type="PANTHER" id="PTHR43652:SF2">
    <property type="entry name" value="BASIC AMINO ACID ANTIPORTER YFCC-RELATED"/>
    <property type="match status" value="1"/>
</dbReference>
<dbReference type="InterPro" id="IPR051679">
    <property type="entry name" value="DASS-Related_Transporters"/>
</dbReference>
<evidence type="ECO:0000256" key="1">
    <source>
        <dbReference type="ARBA" id="ARBA00004651"/>
    </source>
</evidence>
<keyword evidence="3 6" id="KW-0812">Transmembrane</keyword>
<evidence type="ECO:0000256" key="6">
    <source>
        <dbReference type="SAM" id="Phobius"/>
    </source>
</evidence>
<proteinExistence type="predicted"/>
<protein>
    <recommendedName>
        <fullName evidence="9">YfcC family protein</fullName>
    </recommendedName>
</protein>
<keyword evidence="4 6" id="KW-1133">Transmembrane helix</keyword>
<feature type="transmembrane region" description="Helical" evidence="6">
    <location>
        <begin position="266"/>
        <end position="287"/>
    </location>
</feature>
<feature type="transmembrane region" description="Helical" evidence="6">
    <location>
        <begin position="324"/>
        <end position="342"/>
    </location>
</feature>
<dbReference type="GO" id="GO:0005886">
    <property type="term" value="C:plasma membrane"/>
    <property type="evidence" value="ECO:0007669"/>
    <property type="project" value="UniProtKB-SubCell"/>
</dbReference>
<evidence type="ECO:0000256" key="3">
    <source>
        <dbReference type="ARBA" id="ARBA00022692"/>
    </source>
</evidence>
<dbReference type="RefSeq" id="WP_116076066.1">
    <property type="nucleotide sequence ID" value="NZ_CP187630.1"/>
</dbReference>
<keyword evidence="5 6" id="KW-0472">Membrane</keyword>
<feature type="transmembrane region" description="Helical" evidence="6">
    <location>
        <begin position="114"/>
        <end position="136"/>
    </location>
</feature>
<evidence type="ECO:0008006" key="9">
    <source>
        <dbReference type="Google" id="ProtNLM"/>
    </source>
</evidence>
<feature type="transmembrane region" description="Helical" evidence="6">
    <location>
        <begin position="448"/>
        <end position="470"/>
    </location>
</feature>
<gene>
    <name evidence="7" type="ORF">C3744_18880</name>
</gene>
<evidence type="ECO:0000256" key="5">
    <source>
        <dbReference type="ARBA" id="ARBA00023136"/>
    </source>
</evidence>
<keyword evidence="2" id="KW-1003">Cell membrane</keyword>
<feature type="transmembrane region" description="Helical" evidence="6">
    <location>
        <begin position="21"/>
        <end position="40"/>
    </location>
</feature>
<dbReference type="AlphaFoldDB" id="A0A3D8WZN1"/>